<sequence length="168" mass="19403">MLKTSLNQPSHGILVYELHVAAYMHSAASNSILHRDIKSSNVLLDDKFSAKVSDFGTSISIPYDQTHLTLTVQGTFGYIDPEYFQSNRFTEKSDVYSFGVMLVELLTSKQPISFTREEMMGEILSCTSFIWQRRIKFIRFWILDWLEKRSQRILMPLQGLQPGNQMLN</sequence>
<evidence type="ECO:0000313" key="7">
    <source>
        <dbReference type="RefSeq" id="XP_021804098.1"/>
    </source>
</evidence>
<dbReference type="PROSITE" id="PS00108">
    <property type="entry name" value="PROTEIN_KINASE_ST"/>
    <property type="match status" value="1"/>
</dbReference>
<gene>
    <name evidence="7" type="primary">LOC110748427</name>
</gene>
<dbReference type="InterPro" id="IPR000719">
    <property type="entry name" value="Prot_kinase_dom"/>
</dbReference>
<dbReference type="SMART" id="SM00220">
    <property type="entry name" value="S_TKc"/>
    <property type="match status" value="1"/>
</dbReference>
<dbReference type="Proteomes" id="UP000515124">
    <property type="component" value="Unplaced"/>
</dbReference>
<dbReference type="GeneID" id="110748427"/>
<dbReference type="AlphaFoldDB" id="A0A6P5RQK8"/>
<evidence type="ECO:0000256" key="1">
    <source>
        <dbReference type="ARBA" id="ARBA00022741"/>
    </source>
</evidence>
<dbReference type="GO" id="GO:0005524">
    <property type="term" value="F:ATP binding"/>
    <property type="evidence" value="ECO:0007669"/>
    <property type="project" value="UniProtKB-KW"/>
</dbReference>
<dbReference type="InterPro" id="IPR045274">
    <property type="entry name" value="WAK-like"/>
</dbReference>
<proteinExistence type="predicted"/>
<evidence type="ECO:0000256" key="4">
    <source>
        <dbReference type="ARBA" id="ARBA00047951"/>
    </source>
</evidence>
<dbReference type="InterPro" id="IPR011009">
    <property type="entry name" value="Kinase-like_dom_sf"/>
</dbReference>
<dbReference type="PROSITE" id="PS50011">
    <property type="entry name" value="PROTEIN_KINASE_DOM"/>
    <property type="match status" value="1"/>
</dbReference>
<evidence type="ECO:0000256" key="3">
    <source>
        <dbReference type="ARBA" id="ARBA00047558"/>
    </source>
</evidence>
<reference evidence="7" key="1">
    <citation type="submission" date="2025-08" db="UniProtKB">
        <authorList>
            <consortium name="RefSeq"/>
        </authorList>
    </citation>
    <scope>IDENTIFICATION</scope>
</reference>
<dbReference type="SUPFAM" id="SSF56112">
    <property type="entry name" value="Protein kinase-like (PK-like)"/>
    <property type="match status" value="1"/>
</dbReference>
<name>A0A6P5RQK8_PRUAV</name>
<evidence type="ECO:0000256" key="2">
    <source>
        <dbReference type="ARBA" id="ARBA00022840"/>
    </source>
</evidence>
<keyword evidence="6" id="KW-1185">Reference proteome</keyword>
<dbReference type="PANTHER" id="PTHR27005">
    <property type="entry name" value="WALL-ASSOCIATED RECEPTOR KINASE-LIKE 21"/>
    <property type="match status" value="1"/>
</dbReference>
<dbReference type="RefSeq" id="XP_021804098.1">
    <property type="nucleotide sequence ID" value="XM_021948406.1"/>
</dbReference>
<evidence type="ECO:0000259" key="5">
    <source>
        <dbReference type="PROSITE" id="PS50011"/>
    </source>
</evidence>
<dbReference type="InterPro" id="IPR008271">
    <property type="entry name" value="Ser/Thr_kinase_AS"/>
</dbReference>
<keyword evidence="2" id="KW-0067">ATP-binding</keyword>
<dbReference type="KEGG" id="pavi:110748427"/>
<dbReference type="Pfam" id="PF00069">
    <property type="entry name" value="Pkinase"/>
    <property type="match status" value="1"/>
</dbReference>
<dbReference type="GO" id="GO:0007166">
    <property type="term" value="P:cell surface receptor signaling pathway"/>
    <property type="evidence" value="ECO:0007669"/>
    <property type="project" value="InterPro"/>
</dbReference>
<dbReference type="GO" id="GO:0005886">
    <property type="term" value="C:plasma membrane"/>
    <property type="evidence" value="ECO:0007669"/>
    <property type="project" value="TreeGrafter"/>
</dbReference>
<keyword evidence="1" id="KW-0547">Nucleotide-binding</keyword>
<comment type="catalytic activity">
    <reaction evidence="4">
        <text>L-threonyl-[protein] + ATP = O-phospho-L-threonyl-[protein] + ADP + H(+)</text>
        <dbReference type="Rhea" id="RHEA:46608"/>
        <dbReference type="Rhea" id="RHEA-COMP:11060"/>
        <dbReference type="Rhea" id="RHEA-COMP:11605"/>
        <dbReference type="ChEBI" id="CHEBI:15378"/>
        <dbReference type="ChEBI" id="CHEBI:30013"/>
        <dbReference type="ChEBI" id="CHEBI:30616"/>
        <dbReference type="ChEBI" id="CHEBI:61977"/>
        <dbReference type="ChEBI" id="CHEBI:456216"/>
    </reaction>
</comment>
<accession>A0A6P5RQK8</accession>
<protein>
    <submittedName>
        <fullName evidence="7">Wall-associated receptor kinase-like 22</fullName>
    </submittedName>
</protein>
<feature type="domain" description="Protein kinase" evidence="5">
    <location>
        <begin position="1"/>
        <end position="168"/>
    </location>
</feature>
<dbReference type="Gramene" id="Pav_co4047597.1_g010.1.br:mrna">
    <property type="protein sequence ID" value="Pav_co4047597.1_g010.1.br:CDS:1"/>
    <property type="gene ID" value="Pav_co4047597.1_g010.1.br"/>
</dbReference>
<evidence type="ECO:0000313" key="6">
    <source>
        <dbReference type="Proteomes" id="UP000515124"/>
    </source>
</evidence>
<comment type="catalytic activity">
    <reaction evidence="3">
        <text>L-seryl-[protein] + ATP = O-phospho-L-seryl-[protein] + ADP + H(+)</text>
        <dbReference type="Rhea" id="RHEA:17989"/>
        <dbReference type="Rhea" id="RHEA-COMP:9863"/>
        <dbReference type="Rhea" id="RHEA-COMP:11604"/>
        <dbReference type="ChEBI" id="CHEBI:15378"/>
        <dbReference type="ChEBI" id="CHEBI:29999"/>
        <dbReference type="ChEBI" id="CHEBI:30616"/>
        <dbReference type="ChEBI" id="CHEBI:83421"/>
        <dbReference type="ChEBI" id="CHEBI:456216"/>
    </reaction>
</comment>
<dbReference type="GO" id="GO:0004674">
    <property type="term" value="F:protein serine/threonine kinase activity"/>
    <property type="evidence" value="ECO:0007669"/>
    <property type="project" value="TreeGrafter"/>
</dbReference>
<dbReference type="Gene3D" id="1.10.510.10">
    <property type="entry name" value="Transferase(Phosphotransferase) domain 1"/>
    <property type="match status" value="1"/>
</dbReference>
<organism evidence="6 7">
    <name type="scientific">Prunus avium</name>
    <name type="common">Cherry</name>
    <name type="synonym">Cerasus avium</name>
    <dbReference type="NCBI Taxonomy" id="42229"/>
    <lineage>
        <taxon>Eukaryota</taxon>
        <taxon>Viridiplantae</taxon>
        <taxon>Streptophyta</taxon>
        <taxon>Embryophyta</taxon>
        <taxon>Tracheophyta</taxon>
        <taxon>Spermatophyta</taxon>
        <taxon>Magnoliopsida</taxon>
        <taxon>eudicotyledons</taxon>
        <taxon>Gunneridae</taxon>
        <taxon>Pentapetalae</taxon>
        <taxon>rosids</taxon>
        <taxon>fabids</taxon>
        <taxon>Rosales</taxon>
        <taxon>Rosaceae</taxon>
        <taxon>Amygdaloideae</taxon>
        <taxon>Amygdaleae</taxon>
        <taxon>Prunus</taxon>
    </lineage>
</organism>
<dbReference type="PANTHER" id="PTHR27005:SF537">
    <property type="entry name" value="LYSM TYPE RECEPTOR KINASE"/>
    <property type="match status" value="1"/>
</dbReference>